<dbReference type="AlphaFoldDB" id="B9ESI7"/>
<proteinExistence type="predicted"/>
<dbReference type="EMBL" id="BX548175">
    <property type="protein sequence ID" value="CAX32332.1"/>
    <property type="molecule type" value="Genomic_DNA"/>
</dbReference>
<protein>
    <submittedName>
        <fullName evidence="1">Uncharacterized protein</fullName>
    </submittedName>
</protein>
<gene>
    <name evidence="1" type="ordered locus">PMT_2814</name>
</gene>
<dbReference type="Proteomes" id="UP000001423">
    <property type="component" value="Chromosome"/>
</dbReference>
<keyword evidence="2" id="KW-1185">Reference proteome</keyword>
<reference evidence="1 2" key="1">
    <citation type="journal article" date="2003" name="Nature">
        <title>Genome divergence in two Prochlorococcus ecotypes reflects oceanic niche differentiation.</title>
        <authorList>
            <person name="Rocap G."/>
            <person name="Larimer F.W."/>
            <person name="Lamerdin J.E."/>
            <person name="Malfatti S."/>
            <person name="Chain P."/>
            <person name="Ahlgren N.A."/>
            <person name="Arellano A."/>
            <person name="Coleman M."/>
            <person name="Hauser L."/>
            <person name="Hess W.R."/>
            <person name="Johnson Z.I."/>
            <person name="Land M.L."/>
            <person name="Lindell D."/>
            <person name="Post A.F."/>
            <person name="Regala W."/>
            <person name="Shah M."/>
            <person name="Shaw S.L."/>
            <person name="Steglich C."/>
            <person name="Sullivan M.B."/>
            <person name="Ting C.S."/>
            <person name="Tolonen A."/>
            <person name="Webb E.A."/>
            <person name="Zinser E.R."/>
            <person name="Chisholm S.W."/>
        </authorList>
    </citation>
    <scope>NUCLEOTIDE SEQUENCE [LARGE SCALE GENOMIC DNA]</scope>
    <source>
        <strain evidence="2">MIT 9313</strain>
    </source>
</reference>
<evidence type="ECO:0000313" key="2">
    <source>
        <dbReference type="Proteomes" id="UP000001423"/>
    </source>
</evidence>
<name>B9ESI7_PROMM</name>
<dbReference type="KEGG" id="pmt:PMT_2814"/>
<organism evidence="1 2">
    <name type="scientific">Prochlorococcus marinus (strain MIT 9313)</name>
    <dbReference type="NCBI Taxonomy" id="74547"/>
    <lineage>
        <taxon>Bacteria</taxon>
        <taxon>Bacillati</taxon>
        <taxon>Cyanobacteriota</taxon>
        <taxon>Cyanophyceae</taxon>
        <taxon>Synechococcales</taxon>
        <taxon>Prochlorococcaceae</taxon>
        <taxon>Prochlorococcus</taxon>
    </lineage>
</organism>
<dbReference type="HOGENOM" id="CLU_3404887_0_0_3"/>
<evidence type="ECO:0000313" key="1">
    <source>
        <dbReference type="EMBL" id="CAX32332.1"/>
    </source>
</evidence>
<sequence>MVVDESNNVYRCLLMPLLVAYAQPIVLVRQ</sequence>
<accession>B9ESI7</accession>